<reference evidence="4" key="1">
    <citation type="journal article" date="2017" name="Nat. Ecol. Evol.">
        <title>Genome expansion and lineage-specific genetic innovations in the forest pathogenic fungi Armillaria.</title>
        <authorList>
            <person name="Sipos G."/>
            <person name="Prasanna A.N."/>
            <person name="Walter M.C."/>
            <person name="O'Connor E."/>
            <person name="Balint B."/>
            <person name="Krizsan K."/>
            <person name="Kiss B."/>
            <person name="Hess J."/>
            <person name="Varga T."/>
            <person name="Slot J."/>
            <person name="Riley R."/>
            <person name="Boka B."/>
            <person name="Rigling D."/>
            <person name="Barry K."/>
            <person name="Lee J."/>
            <person name="Mihaltcheva S."/>
            <person name="LaButti K."/>
            <person name="Lipzen A."/>
            <person name="Waldron R."/>
            <person name="Moloney N.M."/>
            <person name="Sperisen C."/>
            <person name="Kredics L."/>
            <person name="Vagvoelgyi C."/>
            <person name="Patrignani A."/>
            <person name="Fitzpatrick D."/>
            <person name="Nagy I."/>
            <person name="Doyle S."/>
            <person name="Anderson J.B."/>
            <person name="Grigoriev I.V."/>
            <person name="Gueldener U."/>
            <person name="Muensterkoetter M."/>
            <person name="Nagy L.G."/>
        </authorList>
    </citation>
    <scope>NUCLEOTIDE SEQUENCE [LARGE SCALE GENOMIC DNA]</scope>
    <source>
        <strain evidence="4">C18/9</strain>
    </source>
</reference>
<evidence type="ECO:0000313" key="3">
    <source>
        <dbReference type="EMBL" id="SJK99720.1"/>
    </source>
</evidence>
<evidence type="ECO:0000256" key="1">
    <source>
        <dbReference type="SAM" id="MobiDB-lite"/>
    </source>
</evidence>
<dbReference type="AlphaFoldDB" id="A0A284QTB6"/>
<dbReference type="OrthoDB" id="2553298at2759"/>
<dbReference type="OMA" id="MSKEPTR"/>
<feature type="domain" description="DUF4604" evidence="2">
    <location>
        <begin position="14"/>
        <end position="197"/>
    </location>
</feature>
<feature type="compositionally biased region" description="Acidic residues" evidence="1">
    <location>
        <begin position="39"/>
        <end position="48"/>
    </location>
</feature>
<dbReference type="EMBL" id="FUEG01000002">
    <property type="protein sequence ID" value="SJK99720.1"/>
    <property type="molecule type" value="Genomic_DNA"/>
</dbReference>
<proteinExistence type="predicted"/>
<feature type="compositionally biased region" description="Basic residues" evidence="1">
    <location>
        <begin position="177"/>
        <end position="187"/>
    </location>
</feature>
<feature type="compositionally biased region" description="Basic and acidic residues" evidence="1">
    <location>
        <begin position="88"/>
        <end position="106"/>
    </location>
</feature>
<evidence type="ECO:0000313" key="4">
    <source>
        <dbReference type="Proteomes" id="UP000219338"/>
    </source>
</evidence>
<gene>
    <name evidence="3" type="ORF">ARMOST_03031</name>
</gene>
<dbReference type="PANTHER" id="PTHR31195">
    <property type="entry name" value="GEO02494P1"/>
    <property type="match status" value="1"/>
</dbReference>
<dbReference type="InterPro" id="IPR027911">
    <property type="entry name" value="DUF4604"/>
</dbReference>
<keyword evidence="4" id="KW-1185">Reference proteome</keyword>
<accession>A0A284QTB6</accession>
<name>A0A284QTB6_ARMOS</name>
<organism evidence="3 4">
    <name type="scientific">Armillaria ostoyae</name>
    <name type="common">Armillaria root rot fungus</name>
    <dbReference type="NCBI Taxonomy" id="47428"/>
    <lineage>
        <taxon>Eukaryota</taxon>
        <taxon>Fungi</taxon>
        <taxon>Dikarya</taxon>
        <taxon>Basidiomycota</taxon>
        <taxon>Agaricomycotina</taxon>
        <taxon>Agaricomycetes</taxon>
        <taxon>Agaricomycetidae</taxon>
        <taxon>Agaricales</taxon>
        <taxon>Marasmiineae</taxon>
        <taxon>Physalacriaceae</taxon>
        <taxon>Armillaria</taxon>
    </lineage>
</organism>
<dbReference type="Pfam" id="PF15377">
    <property type="entry name" value="DUF4604"/>
    <property type="match status" value="1"/>
</dbReference>
<dbReference type="InterPro" id="IPR040219">
    <property type="entry name" value="KIAA1143-like"/>
</dbReference>
<dbReference type="Proteomes" id="UP000219338">
    <property type="component" value="Unassembled WGS sequence"/>
</dbReference>
<sequence length="198" mass="21521">MAPKEPTRAQLSSRLSYSQNTPAFLQKLQNRIAGIPDSDHEDDDEWEYDGSGRPPIPRRPAIPERPESQPGSEDEDDRDEKPQVVVLKEGKHLTEREAENVRRQEKGLPPLPPDSTADAEAPAVETTLKESTAAKGKKPAPSLSFSSSKTTALKSSALKRKHIGVLEDSSVSSSKAPSKKKAKKAAKSKTLLSFGDDA</sequence>
<dbReference type="PANTHER" id="PTHR31195:SF2">
    <property type="entry name" value="GEO02494P1"/>
    <property type="match status" value="1"/>
</dbReference>
<feature type="region of interest" description="Disordered" evidence="1">
    <location>
        <begin position="31"/>
        <end position="198"/>
    </location>
</feature>
<protein>
    <recommendedName>
        <fullName evidence="2">DUF4604 domain-containing protein</fullName>
    </recommendedName>
</protein>
<evidence type="ECO:0000259" key="2">
    <source>
        <dbReference type="Pfam" id="PF15377"/>
    </source>
</evidence>
<feature type="compositionally biased region" description="Low complexity" evidence="1">
    <location>
        <begin position="139"/>
        <end position="156"/>
    </location>
</feature>